<dbReference type="SMART" id="SM00345">
    <property type="entry name" value="HTH_GNTR"/>
    <property type="match status" value="1"/>
</dbReference>
<dbReference type="Pfam" id="PF00392">
    <property type="entry name" value="GntR"/>
    <property type="match status" value="1"/>
</dbReference>
<dbReference type="InterPro" id="IPR008920">
    <property type="entry name" value="TF_FadR/GntR_C"/>
</dbReference>
<dbReference type="RefSeq" id="WP_074584274.1">
    <property type="nucleotide sequence ID" value="NZ_CP044074.1"/>
</dbReference>
<dbReference type="SUPFAM" id="SSF46785">
    <property type="entry name" value="Winged helix' DNA-binding domain"/>
    <property type="match status" value="1"/>
</dbReference>
<evidence type="ECO:0000256" key="2">
    <source>
        <dbReference type="ARBA" id="ARBA00023125"/>
    </source>
</evidence>
<keyword evidence="2 5" id="KW-0238">DNA-binding</keyword>
<dbReference type="Proteomes" id="UP000183046">
    <property type="component" value="Unassembled WGS sequence"/>
</dbReference>
<dbReference type="GO" id="GO:0003677">
    <property type="term" value="F:DNA binding"/>
    <property type="evidence" value="ECO:0007669"/>
    <property type="project" value="UniProtKB-KW"/>
</dbReference>
<evidence type="ECO:0000256" key="1">
    <source>
        <dbReference type="ARBA" id="ARBA00023015"/>
    </source>
</evidence>
<dbReference type="CDD" id="cd07377">
    <property type="entry name" value="WHTH_GntR"/>
    <property type="match status" value="1"/>
</dbReference>
<protein>
    <submittedName>
        <fullName evidence="5">DNA-binding transcriptional regulator, GntR family</fullName>
    </submittedName>
</protein>
<dbReference type="GO" id="GO:0003700">
    <property type="term" value="F:DNA-binding transcription factor activity"/>
    <property type="evidence" value="ECO:0007669"/>
    <property type="project" value="InterPro"/>
</dbReference>
<comment type="caution">
    <text evidence="5">The sequence shown here is derived from an EMBL/GenBank/DDBJ whole genome shotgun (WGS) entry which is preliminary data.</text>
</comment>
<reference evidence="6" key="1">
    <citation type="submission" date="2016-10" db="EMBL/GenBank/DDBJ databases">
        <authorList>
            <person name="de Groot N.N."/>
        </authorList>
    </citation>
    <scope>NUCLEOTIDE SEQUENCE [LARGE SCALE GENOMIC DNA]</scope>
    <source>
        <strain evidence="6">DSM 15758</strain>
    </source>
</reference>
<evidence type="ECO:0000313" key="5">
    <source>
        <dbReference type="EMBL" id="SCZ41838.1"/>
    </source>
</evidence>
<dbReference type="AlphaFoldDB" id="A0A1G5NY34"/>
<keyword evidence="1" id="KW-0805">Transcription regulation</keyword>
<dbReference type="OrthoDB" id="8638122at2"/>
<gene>
    <name evidence="5" type="ORF">SAMN05216279_10878</name>
</gene>
<evidence type="ECO:0000313" key="6">
    <source>
        <dbReference type="Proteomes" id="UP000183046"/>
    </source>
</evidence>
<evidence type="ECO:0000256" key="3">
    <source>
        <dbReference type="ARBA" id="ARBA00023163"/>
    </source>
</evidence>
<dbReference type="PANTHER" id="PTHR43537">
    <property type="entry name" value="TRANSCRIPTIONAL REGULATOR, GNTR FAMILY"/>
    <property type="match status" value="1"/>
</dbReference>
<dbReference type="SMART" id="SM00895">
    <property type="entry name" value="FCD"/>
    <property type="match status" value="1"/>
</dbReference>
<dbReference type="PANTHER" id="PTHR43537:SF24">
    <property type="entry name" value="GLUCONATE OPERON TRANSCRIPTIONAL REPRESSOR"/>
    <property type="match status" value="1"/>
</dbReference>
<dbReference type="InterPro" id="IPR011711">
    <property type="entry name" value="GntR_C"/>
</dbReference>
<name>A0A1G5NY34_9PSED</name>
<sequence>MVELHTAVPSQFHDDHDSLDTMIVESKSLSEQVTEYLYKLLVSGRLKGGQRVNEAELARTLKISRNPIREAIRKLEERGLLVSAPRRGTFVRSFSATDIEDIFSFRMALEEFALRQAFPKLTDASIDELAAIVEQMEAAARAGKEMELVQRDISFHQRICELSGNTQTIRAFSNIYAEIQISITLVEHRFESLEEAASDHWPIIEAFRSRDEERIVAAVREHIQDSWLRIKAAYSD</sequence>
<dbReference type="InterPro" id="IPR000524">
    <property type="entry name" value="Tscrpt_reg_HTH_GntR"/>
</dbReference>
<dbReference type="InterPro" id="IPR036390">
    <property type="entry name" value="WH_DNA-bd_sf"/>
</dbReference>
<evidence type="ECO:0000259" key="4">
    <source>
        <dbReference type="PROSITE" id="PS50949"/>
    </source>
</evidence>
<dbReference type="EMBL" id="FMWB01000008">
    <property type="protein sequence ID" value="SCZ41838.1"/>
    <property type="molecule type" value="Genomic_DNA"/>
</dbReference>
<proteinExistence type="predicted"/>
<organism evidence="5 6">
    <name type="scientific">Pseudomonas oryzihabitans</name>
    <dbReference type="NCBI Taxonomy" id="47885"/>
    <lineage>
        <taxon>Bacteria</taxon>
        <taxon>Pseudomonadati</taxon>
        <taxon>Pseudomonadota</taxon>
        <taxon>Gammaproteobacteria</taxon>
        <taxon>Pseudomonadales</taxon>
        <taxon>Pseudomonadaceae</taxon>
        <taxon>Pseudomonas</taxon>
    </lineage>
</organism>
<feature type="domain" description="HTH gntR-type" evidence="4">
    <location>
        <begin position="27"/>
        <end position="94"/>
    </location>
</feature>
<dbReference type="InterPro" id="IPR036388">
    <property type="entry name" value="WH-like_DNA-bd_sf"/>
</dbReference>
<dbReference type="PRINTS" id="PR00035">
    <property type="entry name" value="HTHGNTR"/>
</dbReference>
<dbReference type="Gene3D" id="1.20.120.530">
    <property type="entry name" value="GntR ligand-binding domain-like"/>
    <property type="match status" value="1"/>
</dbReference>
<dbReference type="PROSITE" id="PS50949">
    <property type="entry name" value="HTH_GNTR"/>
    <property type="match status" value="1"/>
</dbReference>
<keyword evidence="3" id="KW-0804">Transcription</keyword>
<accession>A0A1G5NY34</accession>
<dbReference type="Pfam" id="PF07729">
    <property type="entry name" value="FCD"/>
    <property type="match status" value="1"/>
</dbReference>
<dbReference type="SUPFAM" id="SSF48008">
    <property type="entry name" value="GntR ligand-binding domain-like"/>
    <property type="match status" value="1"/>
</dbReference>
<dbReference type="Gene3D" id="1.10.10.10">
    <property type="entry name" value="Winged helix-like DNA-binding domain superfamily/Winged helix DNA-binding domain"/>
    <property type="match status" value="1"/>
</dbReference>